<dbReference type="Proteomes" id="UP000494245">
    <property type="component" value="Unassembled WGS sequence"/>
</dbReference>
<keyword evidence="2" id="KW-1185">Reference proteome</keyword>
<evidence type="ECO:0000313" key="1">
    <source>
        <dbReference type="EMBL" id="GFK94540.1"/>
    </source>
</evidence>
<organism evidence="1 2">
    <name type="scientific">Fundidesulfovibrio magnetotacticus</name>
    <dbReference type="NCBI Taxonomy" id="2730080"/>
    <lineage>
        <taxon>Bacteria</taxon>
        <taxon>Pseudomonadati</taxon>
        <taxon>Thermodesulfobacteriota</taxon>
        <taxon>Desulfovibrionia</taxon>
        <taxon>Desulfovibrionales</taxon>
        <taxon>Desulfovibrionaceae</taxon>
        <taxon>Fundidesulfovibrio</taxon>
    </lineage>
</organism>
<proteinExistence type="predicted"/>
<sequence length="361" mass="40716">MTSRITIFLATLACIFVFHQECRAYDIYSRELSSRVSFDAEGQLRIESSGTRRIPVIGSPEPDPEFLRQSLTVKSAGRVYVENRIVGAVTSLKLDADDFFGDEQLEVTLCESEFPSVCAKQTVRTPKRSASMQFTLRADFVNRPYEVSYGIALSSMPVENGKPSARREYGKPFQTRITLYPMNDRSLAVTYTVDKAEGVLDLRDSNRFDDFQRKMRDNIDAYGNCYIVADASVTAESRTMTFEGFRHQFSGMSRRQLEADVDAKAQEAARKIVSLVGGGRDIHANVLSFTKGPRADSYEIKVDVSFNGAIFAFNHYRFGAVIRIDAGEMRFTETWASQNYTDLKERLRIIIPPLLLLASVE</sequence>
<dbReference type="RefSeq" id="WP_173084713.1">
    <property type="nucleotide sequence ID" value="NZ_BLTE01000010.1"/>
</dbReference>
<protein>
    <submittedName>
        <fullName evidence="1">Uncharacterized protein</fullName>
    </submittedName>
</protein>
<evidence type="ECO:0000313" key="2">
    <source>
        <dbReference type="Proteomes" id="UP000494245"/>
    </source>
</evidence>
<reference evidence="1 2" key="1">
    <citation type="submission" date="2020-04" db="EMBL/GenBank/DDBJ databases">
        <authorList>
            <consortium name="Desulfovibrio sp. FSS-1 genome sequencing consortium"/>
            <person name="Shimoshige H."/>
            <person name="Kobayashi H."/>
            <person name="Maekawa T."/>
        </authorList>
    </citation>
    <scope>NUCLEOTIDE SEQUENCE [LARGE SCALE GENOMIC DNA]</scope>
    <source>
        <strain evidence="1 2">SIID29052-01</strain>
    </source>
</reference>
<comment type="caution">
    <text evidence="1">The sequence shown here is derived from an EMBL/GenBank/DDBJ whole genome shotgun (WGS) entry which is preliminary data.</text>
</comment>
<name>A0A6V8LUA8_9BACT</name>
<dbReference type="AlphaFoldDB" id="A0A6V8LUA8"/>
<reference evidence="1 2" key="2">
    <citation type="submission" date="2020-05" db="EMBL/GenBank/DDBJ databases">
        <title>Draft genome sequence of Desulfovibrio sp. strainFSS-1.</title>
        <authorList>
            <person name="Shimoshige H."/>
            <person name="Kobayashi H."/>
            <person name="Maekawa T."/>
        </authorList>
    </citation>
    <scope>NUCLEOTIDE SEQUENCE [LARGE SCALE GENOMIC DNA]</scope>
    <source>
        <strain evidence="1 2">SIID29052-01</strain>
    </source>
</reference>
<accession>A0A6V8LUA8</accession>
<dbReference type="EMBL" id="BLTE01000010">
    <property type="protein sequence ID" value="GFK94540.1"/>
    <property type="molecule type" value="Genomic_DNA"/>
</dbReference>
<gene>
    <name evidence="1" type="ORF">NNJEOMEG_02386</name>
</gene>